<dbReference type="SUPFAM" id="SSF48452">
    <property type="entry name" value="TPR-like"/>
    <property type="match status" value="1"/>
</dbReference>
<evidence type="ECO:0000256" key="3">
    <source>
        <dbReference type="ARBA" id="ARBA00022553"/>
    </source>
</evidence>
<reference evidence="8 9" key="1">
    <citation type="submission" date="2019-09" db="EMBL/GenBank/DDBJ databases">
        <title>Draft genome sequence of Ginsengibacter sp. BR5-29.</title>
        <authorList>
            <person name="Im W.-T."/>
        </authorList>
    </citation>
    <scope>NUCLEOTIDE SEQUENCE [LARGE SCALE GENOMIC DNA]</scope>
    <source>
        <strain evidence="8 9">BR5-29</strain>
    </source>
</reference>
<dbReference type="InterPro" id="IPR003661">
    <property type="entry name" value="HisK_dim/P_dom"/>
</dbReference>
<dbReference type="Gene3D" id="1.10.287.130">
    <property type="match status" value="1"/>
</dbReference>
<keyword evidence="3" id="KW-0597">Phosphoprotein</keyword>
<keyword evidence="9" id="KW-1185">Reference proteome</keyword>
<accession>A0A5J5I9R5</accession>
<feature type="transmembrane region" description="Helical" evidence="5">
    <location>
        <begin position="358"/>
        <end position="377"/>
    </location>
</feature>
<dbReference type="PRINTS" id="PR00344">
    <property type="entry name" value="BCTRLSENSOR"/>
</dbReference>
<dbReference type="EMBL" id="VYQF01000015">
    <property type="protein sequence ID" value="KAA9034456.1"/>
    <property type="molecule type" value="Genomic_DNA"/>
</dbReference>
<dbReference type="PANTHER" id="PTHR43065">
    <property type="entry name" value="SENSOR HISTIDINE KINASE"/>
    <property type="match status" value="1"/>
</dbReference>
<dbReference type="SUPFAM" id="SSF47384">
    <property type="entry name" value="Homodimeric domain of signal transducing histidine kinase"/>
    <property type="match status" value="1"/>
</dbReference>
<feature type="signal peptide" evidence="6">
    <location>
        <begin position="1"/>
        <end position="26"/>
    </location>
</feature>
<feature type="domain" description="Histidine kinase" evidence="7">
    <location>
        <begin position="433"/>
        <end position="673"/>
    </location>
</feature>
<keyword evidence="5" id="KW-0472">Membrane</keyword>
<organism evidence="8 9">
    <name type="scientific">Ginsengibacter hankyongi</name>
    <dbReference type="NCBI Taxonomy" id="2607284"/>
    <lineage>
        <taxon>Bacteria</taxon>
        <taxon>Pseudomonadati</taxon>
        <taxon>Bacteroidota</taxon>
        <taxon>Chitinophagia</taxon>
        <taxon>Chitinophagales</taxon>
        <taxon>Chitinophagaceae</taxon>
        <taxon>Ginsengibacter</taxon>
    </lineage>
</organism>
<dbReference type="PANTHER" id="PTHR43065:SF42">
    <property type="entry name" value="TWO-COMPONENT SENSOR PPRA"/>
    <property type="match status" value="1"/>
</dbReference>
<feature type="chain" id="PRO_5023817606" description="histidine kinase" evidence="6">
    <location>
        <begin position="27"/>
        <end position="673"/>
    </location>
</feature>
<evidence type="ECO:0000256" key="2">
    <source>
        <dbReference type="ARBA" id="ARBA00012438"/>
    </source>
</evidence>
<dbReference type="InterPro" id="IPR019734">
    <property type="entry name" value="TPR_rpt"/>
</dbReference>
<protein>
    <recommendedName>
        <fullName evidence="2">histidine kinase</fullName>
        <ecNumber evidence="2">2.7.13.3</ecNumber>
    </recommendedName>
</protein>
<comment type="catalytic activity">
    <reaction evidence="1">
        <text>ATP + protein L-histidine = ADP + protein N-phospho-L-histidine.</text>
        <dbReference type="EC" id="2.7.13.3"/>
    </reaction>
</comment>
<feature type="coiled-coil region" evidence="4">
    <location>
        <begin position="457"/>
        <end position="495"/>
    </location>
</feature>
<dbReference type="Pfam" id="PF13424">
    <property type="entry name" value="TPR_12"/>
    <property type="match status" value="1"/>
</dbReference>
<dbReference type="EC" id="2.7.13.3" evidence="2"/>
<dbReference type="CDD" id="cd00082">
    <property type="entry name" value="HisKA"/>
    <property type="match status" value="1"/>
</dbReference>
<dbReference type="RefSeq" id="WP_150417170.1">
    <property type="nucleotide sequence ID" value="NZ_VYQF01000015.1"/>
</dbReference>
<gene>
    <name evidence="8" type="ORF">FW778_22515</name>
</gene>
<keyword evidence="5" id="KW-0812">Transmembrane</keyword>
<dbReference type="PROSITE" id="PS50109">
    <property type="entry name" value="HIS_KIN"/>
    <property type="match status" value="1"/>
</dbReference>
<dbReference type="InterPro" id="IPR036097">
    <property type="entry name" value="HisK_dim/P_sf"/>
</dbReference>
<evidence type="ECO:0000256" key="5">
    <source>
        <dbReference type="SAM" id="Phobius"/>
    </source>
</evidence>
<dbReference type="Pfam" id="PF02518">
    <property type="entry name" value="HATPase_c"/>
    <property type="match status" value="1"/>
</dbReference>
<keyword evidence="5" id="KW-1133">Transmembrane helix</keyword>
<evidence type="ECO:0000313" key="8">
    <source>
        <dbReference type="EMBL" id="KAA9034456.1"/>
    </source>
</evidence>
<dbReference type="Gene3D" id="1.25.40.10">
    <property type="entry name" value="Tetratricopeptide repeat domain"/>
    <property type="match status" value="2"/>
</dbReference>
<dbReference type="InterPro" id="IPR004358">
    <property type="entry name" value="Sig_transdc_His_kin-like_C"/>
</dbReference>
<evidence type="ECO:0000259" key="7">
    <source>
        <dbReference type="PROSITE" id="PS50109"/>
    </source>
</evidence>
<dbReference type="InterPro" id="IPR011990">
    <property type="entry name" value="TPR-like_helical_dom_sf"/>
</dbReference>
<dbReference type="GO" id="GO:0000155">
    <property type="term" value="F:phosphorelay sensor kinase activity"/>
    <property type="evidence" value="ECO:0007669"/>
    <property type="project" value="InterPro"/>
</dbReference>
<keyword evidence="4" id="KW-0175">Coiled coil</keyword>
<dbReference type="SMART" id="SM00387">
    <property type="entry name" value="HATPase_c"/>
    <property type="match status" value="1"/>
</dbReference>
<dbReference type="InterPro" id="IPR036890">
    <property type="entry name" value="HATPase_C_sf"/>
</dbReference>
<dbReference type="Proteomes" id="UP000326903">
    <property type="component" value="Unassembled WGS sequence"/>
</dbReference>
<evidence type="ECO:0000256" key="4">
    <source>
        <dbReference type="SAM" id="Coils"/>
    </source>
</evidence>
<dbReference type="SMART" id="SM00388">
    <property type="entry name" value="HisKA"/>
    <property type="match status" value="1"/>
</dbReference>
<proteinExistence type="predicted"/>
<keyword evidence="6" id="KW-0732">Signal</keyword>
<evidence type="ECO:0000313" key="9">
    <source>
        <dbReference type="Proteomes" id="UP000326903"/>
    </source>
</evidence>
<dbReference type="SMART" id="SM00028">
    <property type="entry name" value="TPR"/>
    <property type="match status" value="5"/>
</dbReference>
<comment type="caution">
    <text evidence="8">The sequence shown here is derived from an EMBL/GenBank/DDBJ whole genome shotgun (WGS) entry which is preliminary data.</text>
</comment>
<dbReference type="Gene3D" id="3.30.565.10">
    <property type="entry name" value="Histidine kinase-like ATPase, C-terminal domain"/>
    <property type="match status" value="1"/>
</dbReference>
<dbReference type="AlphaFoldDB" id="A0A5J5I9R5"/>
<evidence type="ECO:0000256" key="6">
    <source>
        <dbReference type="SAM" id="SignalP"/>
    </source>
</evidence>
<sequence>MKRLHKYIITSRLLLCLLLAATICIGQDPKIADSLSKIYIETGNELPDTVRLELLRQLSFNETNDPNRALKYNYELINLAGKLNNNIYLYFGYFQLGSKKRSSGDYPGALNDYLTSSKLAKSPLGSANAYIGMADVYNDLRNYADAKSYYEQGIKFLRNLDDSIALASAILNLGEAFRHNGQNDSAMMCGKEAERIFEKKNYDLGKAYATGNKGLVYASLGQFGVAEKNISEAIAVMEENNLYDAVCEYLSAMSGIYLLKGDTTNAVAYAKRSVDLAEKYQLNKQASDGSKVLSELYEKLHDPLHGLQYYKTYIVYRDKLNDLSKQKSVDSLQRVFEVSRQQIKLNEVNRQKQQQKNLLFASLAVLALIVGLLMVLIRNNGQKQKAYMLLSKEKSVTEEQRDLANKTLAELKQTQAQLIQSEKMASLGQLTAGIAHEIQNPLNFINNFSDLNKELVDDLLSEKSKALSDRNEKLEEELLKNIKDNEEKINQHGRRADAIVKGMLQHARPSSGEKELTDINMLAGEFLKLSYHGLRAKDKSFNVTIVTDFDEAVGKIQIAPQEIGRVLLNLYNNAFYAVTEKKNLKIEGYEPTVSVSTKRRDKYIEIKIKDNGTGIPKDKLDKIFQPFYTTKPSGEGTGLGLSLSYDIMKVHEGEIAVQSLEGDYTEFIISLPV</sequence>
<name>A0A5J5I9R5_9BACT</name>
<evidence type="ECO:0000256" key="1">
    <source>
        <dbReference type="ARBA" id="ARBA00000085"/>
    </source>
</evidence>
<dbReference type="InterPro" id="IPR003594">
    <property type="entry name" value="HATPase_dom"/>
</dbReference>
<dbReference type="InterPro" id="IPR005467">
    <property type="entry name" value="His_kinase_dom"/>
</dbReference>
<dbReference type="SUPFAM" id="SSF55874">
    <property type="entry name" value="ATPase domain of HSP90 chaperone/DNA topoisomerase II/histidine kinase"/>
    <property type="match status" value="1"/>
</dbReference>